<evidence type="ECO:0000313" key="14">
    <source>
        <dbReference type="EMBL" id="RAK63402.1"/>
    </source>
</evidence>
<keyword evidence="7 12" id="KW-0479">Metal-binding</keyword>
<dbReference type="CDD" id="cd03499">
    <property type="entry name" value="SQR_TypeC_SdhC"/>
    <property type="match status" value="1"/>
</dbReference>
<comment type="subunit">
    <text evidence="11">Part of an enzyme complex containing four subunits: a flavoprotein, an iron-sulfur protein, plus two membrane-anchoring proteins, SdhC and SdhD. The complex can form homotrimers.</text>
</comment>
<keyword evidence="10 13" id="KW-0472">Membrane</keyword>
<evidence type="ECO:0000256" key="7">
    <source>
        <dbReference type="ARBA" id="ARBA00022723"/>
    </source>
</evidence>
<evidence type="ECO:0000256" key="6">
    <source>
        <dbReference type="ARBA" id="ARBA00022692"/>
    </source>
</evidence>
<feature type="binding site" description="axial binding residue" evidence="12">
    <location>
        <position position="86"/>
    </location>
    <ligand>
        <name>heme</name>
        <dbReference type="ChEBI" id="CHEBI:30413"/>
        <note>ligand shared with second transmembrane subunit</note>
    </ligand>
    <ligandPart>
        <name>Fe</name>
        <dbReference type="ChEBI" id="CHEBI:18248"/>
    </ligandPart>
</feature>
<comment type="caution">
    <text evidence="14">The sequence shown here is derived from an EMBL/GenBank/DDBJ whole genome shotgun (WGS) entry which is preliminary data.</text>
</comment>
<evidence type="ECO:0000256" key="10">
    <source>
        <dbReference type="ARBA" id="ARBA00023136"/>
    </source>
</evidence>
<evidence type="ECO:0000256" key="9">
    <source>
        <dbReference type="ARBA" id="ARBA00023004"/>
    </source>
</evidence>
<dbReference type="Gene3D" id="1.20.1300.10">
    <property type="entry name" value="Fumarate reductase/succinate dehydrogenase, transmembrane subunit"/>
    <property type="match status" value="1"/>
</dbReference>
<evidence type="ECO:0000256" key="8">
    <source>
        <dbReference type="ARBA" id="ARBA00022989"/>
    </source>
</evidence>
<evidence type="ECO:0000313" key="15">
    <source>
        <dbReference type="Proteomes" id="UP000249524"/>
    </source>
</evidence>
<dbReference type="Pfam" id="PF01127">
    <property type="entry name" value="Sdh_cyt"/>
    <property type="match status" value="1"/>
</dbReference>
<dbReference type="SUPFAM" id="SSF81343">
    <property type="entry name" value="Fumarate reductase respiratory complex transmembrane subunits"/>
    <property type="match status" value="1"/>
</dbReference>
<evidence type="ECO:0000256" key="5">
    <source>
        <dbReference type="ARBA" id="ARBA00022617"/>
    </source>
</evidence>
<feature type="transmembrane region" description="Helical" evidence="13">
    <location>
        <begin position="74"/>
        <end position="95"/>
    </location>
</feature>
<evidence type="ECO:0000256" key="11">
    <source>
        <dbReference type="ARBA" id="ARBA00025912"/>
    </source>
</evidence>
<comment type="function">
    <text evidence="1">Membrane-anchoring subunit of succinate dehydrogenase (SDH).</text>
</comment>
<feature type="transmembrane region" description="Helical" evidence="13">
    <location>
        <begin position="30"/>
        <end position="54"/>
    </location>
</feature>
<evidence type="ECO:0000256" key="3">
    <source>
        <dbReference type="ARBA" id="ARBA00007244"/>
    </source>
</evidence>
<dbReference type="GO" id="GO:0016020">
    <property type="term" value="C:membrane"/>
    <property type="evidence" value="ECO:0007669"/>
    <property type="project" value="UniProtKB-SubCell"/>
</dbReference>
<dbReference type="OrthoDB" id="9799441at2"/>
<dbReference type="GO" id="GO:0009055">
    <property type="term" value="F:electron transfer activity"/>
    <property type="evidence" value="ECO:0007669"/>
    <property type="project" value="InterPro"/>
</dbReference>
<protein>
    <recommendedName>
        <fullName evidence="4">Succinate dehydrogenase cytochrome b556 subunit</fullName>
    </recommendedName>
</protein>
<dbReference type="InterPro" id="IPR034804">
    <property type="entry name" value="SQR/QFR_C/D"/>
</dbReference>
<evidence type="ECO:0000256" key="13">
    <source>
        <dbReference type="SAM" id="Phobius"/>
    </source>
</evidence>
<keyword evidence="8 13" id="KW-1133">Transmembrane helix</keyword>
<evidence type="ECO:0000256" key="4">
    <source>
        <dbReference type="ARBA" id="ARBA00020076"/>
    </source>
</evidence>
<dbReference type="PANTHER" id="PTHR10978">
    <property type="entry name" value="SUCCINATE DEHYDROGENASE CYTOCHROME B560 SUBUNIT"/>
    <property type="match status" value="1"/>
</dbReference>
<keyword evidence="6 13" id="KW-0812">Transmembrane</keyword>
<keyword evidence="15" id="KW-1185">Reference proteome</keyword>
<keyword evidence="9 12" id="KW-0408">Iron</keyword>
<organism evidence="14 15">
    <name type="scientific">Phenylobacterium kunshanense</name>
    <dbReference type="NCBI Taxonomy" id="1445034"/>
    <lineage>
        <taxon>Bacteria</taxon>
        <taxon>Pseudomonadati</taxon>
        <taxon>Pseudomonadota</taxon>
        <taxon>Alphaproteobacteria</taxon>
        <taxon>Caulobacterales</taxon>
        <taxon>Caulobacteraceae</taxon>
        <taxon>Phenylobacterium</taxon>
    </lineage>
</organism>
<dbReference type="InterPro" id="IPR018495">
    <property type="entry name" value="Succ_DH_cyt_bsu_CS"/>
</dbReference>
<comment type="similarity">
    <text evidence="3">Belongs to the cytochrome b560 family.</text>
</comment>
<gene>
    <name evidence="14" type="primary">sdhC</name>
    <name evidence="14" type="ORF">DJ019_16915</name>
</gene>
<dbReference type="RefSeq" id="WP_111277242.1">
    <property type="nucleotide sequence ID" value="NZ_QFYS01000008.1"/>
</dbReference>
<accession>A0A328B7N5</accession>
<evidence type="ECO:0000256" key="12">
    <source>
        <dbReference type="PIRSR" id="PIRSR000178-1"/>
    </source>
</evidence>
<name>A0A328B7N5_9CAUL</name>
<comment type="subcellular location">
    <subcellularLocation>
        <location evidence="2">Membrane</location>
        <topology evidence="2">Multi-pass membrane protein</topology>
    </subcellularLocation>
</comment>
<proteinExistence type="inferred from homology"/>
<dbReference type="PANTHER" id="PTHR10978:SF5">
    <property type="entry name" value="SUCCINATE DEHYDROGENASE CYTOCHROME B560 SUBUNIT, MITOCHONDRIAL"/>
    <property type="match status" value="1"/>
</dbReference>
<sequence length="135" mass="14254">MTIVPRGPADRPMSPHLSVWRWHVTMAASIATRVTGVGLYLGALILAAWALSLASGPEAYGAFKACLGSPLGKFVLFGMSLSFFYHLAAGVRHMVWDLGYGMKVQQANVLSVASFAFAIAATLAVWVIAGMVGAL</sequence>
<dbReference type="InterPro" id="IPR000701">
    <property type="entry name" value="SuccDH_FuR_B_TM-su"/>
</dbReference>
<keyword evidence="5 12" id="KW-0349">Heme</keyword>
<dbReference type="GO" id="GO:0006099">
    <property type="term" value="P:tricarboxylic acid cycle"/>
    <property type="evidence" value="ECO:0007669"/>
    <property type="project" value="InterPro"/>
</dbReference>
<dbReference type="Proteomes" id="UP000249524">
    <property type="component" value="Unassembled WGS sequence"/>
</dbReference>
<evidence type="ECO:0000256" key="2">
    <source>
        <dbReference type="ARBA" id="ARBA00004141"/>
    </source>
</evidence>
<dbReference type="EMBL" id="QFYS01000008">
    <property type="protein sequence ID" value="RAK63402.1"/>
    <property type="molecule type" value="Genomic_DNA"/>
</dbReference>
<comment type="cofactor">
    <cofactor evidence="12">
        <name>heme</name>
        <dbReference type="ChEBI" id="CHEBI:30413"/>
    </cofactor>
    <text evidence="12">The heme is bound between the two transmembrane subunits.</text>
</comment>
<feature type="transmembrane region" description="Helical" evidence="13">
    <location>
        <begin position="107"/>
        <end position="129"/>
    </location>
</feature>
<dbReference type="PIRSF" id="PIRSF000178">
    <property type="entry name" value="SDH_cyt_b560"/>
    <property type="match status" value="1"/>
</dbReference>
<dbReference type="AlphaFoldDB" id="A0A328B7N5"/>
<reference evidence="14 15" key="1">
    <citation type="submission" date="2018-05" db="EMBL/GenBank/DDBJ databases">
        <authorList>
            <person name="Lanie J.A."/>
            <person name="Ng W.-L."/>
            <person name="Kazmierczak K.M."/>
            <person name="Andrzejewski T.M."/>
            <person name="Davidsen T.M."/>
            <person name="Wayne K.J."/>
            <person name="Tettelin H."/>
            <person name="Glass J.I."/>
            <person name="Rusch D."/>
            <person name="Podicherti R."/>
            <person name="Tsui H.-C.T."/>
            <person name="Winkler M.E."/>
        </authorList>
    </citation>
    <scope>NUCLEOTIDE SEQUENCE [LARGE SCALE GENOMIC DNA]</scope>
    <source>
        <strain evidence="14 15">BUT-10</strain>
    </source>
</reference>
<dbReference type="GO" id="GO:0046872">
    <property type="term" value="F:metal ion binding"/>
    <property type="evidence" value="ECO:0007669"/>
    <property type="project" value="UniProtKB-KW"/>
</dbReference>
<evidence type="ECO:0000256" key="1">
    <source>
        <dbReference type="ARBA" id="ARBA00004050"/>
    </source>
</evidence>
<dbReference type="PROSITE" id="PS01001">
    <property type="entry name" value="SDH_CYT_2"/>
    <property type="match status" value="1"/>
</dbReference>
<dbReference type="NCBIfam" id="TIGR02970">
    <property type="entry name" value="succ_dehyd_cytB"/>
    <property type="match status" value="1"/>
</dbReference>
<dbReference type="InterPro" id="IPR014314">
    <property type="entry name" value="Succ_DH_cytb556"/>
</dbReference>